<comment type="caution">
    <text evidence="2">The sequence shown here is derived from an EMBL/GenBank/DDBJ whole genome shotgun (WGS) entry which is preliminary data.</text>
</comment>
<gene>
    <name evidence="2" type="ORF">GGQ92_002521</name>
</gene>
<feature type="coiled-coil region" evidence="1">
    <location>
        <begin position="90"/>
        <end position="117"/>
    </location>
</feature>
<keyword evidence="1" id="KW-0175">Coiled coil</keyword>
<dbReference type="AlphaFoldDB" id="A0A841RPA9"/>
<organism evidence="2 3">
    <name type="scientific">Gracilibacillus halotolerans</name>
    <dbReference type="NCBI Taxonomy" id="74386"/>
    <lineage>
        <taxon>Bacteria</taxon>
        <taxon>Bacillati</taxon>
        <taxon>Bacillota</taxon>
        <taxon>Bacilli</taxon>
        <taxon>Bacillales</taxon>
        <taxon>Bacillaceae</taxon>
        <taxon>Gracilibacillus</taxon>
    </lineage>
</organism>
<keyword evidence="3" id="KW-1185">Reference proteome</keyword>
<evidence type="ECO:0000313" key="2">
    <source>
        <dbReference type="EMBL" id="MBB6513707.1"/>
    </source>
</evidence>
<evidence type="ECO:0000256" key="1">
    <source>
        <dbReference type="SAM" id="Coils"/>
    </source>
</evidence>
<protein>
    <submittedName>
        <fullName evidence="2">Uncharacterized protein</fullName>
    </submittedName>
</protein>
<proteinExistence type="predicted"/>
<evidence type="ECO:0000313" key="3">
    <source>
        <dbReference type="Proteomes" id="UP000572212"/>
    </source>
</evidence>
<dbReference type="EMBL" id="JACHON010000015">
    <property type="protein sequence ID" value="MBB6513707.1"/>
    <property type="molecule type" value="Genomic_DNA"/>
</dbReference>
<dbReference type="RefSeq" id="WP_184249361.1">
    <property type="nucleotide sequence ID" value="NZ_BAAACU010000043.1"/>
</dbReference>
<dbReference type="Proteomes" id="UP000572212">
    <property type="component" value="Unassembled WGS sequence"/>
</dbReference>
<name>A0A841RPA9_9BACI</name>
<reference evidence="2 3" key="1">
    <citation type="submission" date="2020-08" db="EMBL/GenBank/DDBJ databases">
        <title>Genomic Encyclopedia of Type Strains, Phase IV (KMG-IV): sequencing the most valuable type-strain genomes for metagenomic binning, comparative biology and taxonomic classification.</title>
        <authorList>
            <person name="Goeker M."/>
        </authorList>
    </citation>
    <scope>NUCLEOTIDE SEQUENCE [LARGE SCALE GENOMIC DNA]</scope>
    <source>
        <strain evidence="2 3">DSM 11805</strain>
    </source>
</reference>
<accession>A0A841RPA9</accession>
<sequence length="121" mass="14103">MNQKIKELMERMVIKMLEEELSNSESIISSQDGKTTISMKQNNMVSLLLYLQLTNEDNKNPFHTSSEEVARLTDSNEKKVTTVTNDFHEADKIIEKITVLERKNKQFRKEITELLQERVDG</sequence>